<dbReference type="RefSeq" id="WP_155695685.1">
    <property type="nucleotide sequence ID" value="NZ_WOCD01000003.1"/>
</dbReference>
<feature type="binding site" evidence="7">
    <location>
        <begin position="178"/>
        <end position="179"/>
    </location>
    <ligand>
        <name>UDP-N-acetyl-alpha-D-muramoyl-L-alanyl-D-glutamate</name>
        <dbReference type="ChEBI" id="CHEBI:83900"/>
    </ligand>
</feature>
<comment type="function">
    <text evidence="7">Catalyzes the addition of meso-diaminopimelic acid to the nucleotide precursor UDP-N-acetylmuramoyl-L-alanyl-D-glutamate (UMAG) in the biosynthesis of bacterial cell-wall peptidoglycan.</text>
</comment>
<protein>
    <recommendedName>
        <fullName evidence="7">UDP-N-acetylmuramoyl-L-alanyl-D-glutamate--2,6-diaminopimelate ligase</fullName>
        <ecNumber evidence="7">6.3.2.13</ecNumber>
    </recommendedName>
    <alternativeName>
        <fullName evidence="7">Meso-A2pm-adding enzyme</fullName>
    </alternativeName>
    <alternativeName>
        <fullName evidence="7">Meso-diaminopimelate-adding enzyme</fullName>
    </alternativeName>
    <alternativeName>
        <fullName evidence="7">UDP-MurNAc-L-Ala-D-Glu:meso-diaminopimelate ligase</fullName>
    </alternativeName>
    <alternativeName>
        <fullName evidence="7">UDP-MurNAc-tripeptide synthetase</fullName>
    </alternativeName>
    <alternativeName>
        <fullName evidence="7">UDP-N-acetylmuramyl-tripeptide synthetase</fullName>
    </alternativeName>
</protein>
<comment type="pathway">
    <text evidence="7 8">Cell wall biogenesis; peptidoglycan biosynthesis.</text>
</comment>
<dbReference type="InterPro" id="IPR036565">
    <property type="entry name" value="Mur-like_cat_sf"/>
</dbReference>
<feature type="binding site" evidence="7">
    <location>
        <position position="44"/>
    </location>
    <ligand>
        <name>UDP-N-acetyl-alpha-D-muramoyl-L-alanyl-D-glutamate</name>
        <dbReference type="ChEBI" id="CHEBI:83900"/>
    </ligand>
</feature>
<dbReference type="AlphaFoldDB" id="A0A6N8F8K6"/>
<keyword evidence="7" id="KW-0067">ATP-binding</keyword>
<evidence type="ECO:0000259" key="11">
    <source>
        <dbReference type="Pfam" id="PF08245"/>
    </source>
</evidence>
<dbReference type="Proteomes" id="UP000439994">
    <property type="component" value="Unassembled WGS sequence"/>
</dbReference>
<accession>A0A6N8F8K6</accession>
<comment type="caution">
    <text evidence="7">Lacks conserved residue(s) required for the propagation of feature annotation.</text>
</comment>
<dbReference type="InterPro" id="IPR005761">
    <property type="entry name" value="UDP-N-AcMur-Glu-dNH2Pim_ligase"/>
</dbReference>
<dbReference type="EC" id="6.3.2.13" evidence="7"/>
<evidence type="ECO:0000256" key="6">
    <source>
        <dbReference type="ARBA" id="ARBA00023316"/>
    </source>
</evidence>
<evidence type="ECO:0000256" key="8">
    <source>
        <dbReference type="RuleBase" id="RU004135"/>
    </source>
</evidence>
<dbReference type="GO" id="GO:0008765">
    <property type="term" value="F:UDP-N-acetylmuramoylalanyl-D-glutamate-2,6-diaminopimelate ligase activity"/>
    <property type="evidence" value="ECO:0007669"/>
    <property type="project" value="UniProtKB-UniRule"/>
</dbReference>
<feature type="binding site" evidence="7">
    <location>
        <begin position="437"/>
        <end position="440"/>
    </location>
    <ligand>
        <name>meso-2,6-diaminopimelate</name>
        <dbReference type="ChEBI" id="CHEBI:57791"/>
    </ligand>
</feature>
<dbReference type="PANTHER" id="PTHR23135:SF4">
    <property type="entry name" value="UDP-N-ACETYLMURAMOYL-L-ALANYL-D-GLUTAMATE--2,6-DIAMINOPIMELATE LIGASE MURE HOMOLOG, CHLOROPLASTIC"/>
    <property type="match status" value="1"/>
</dbReference>
<keyword evidence="13" id="KW-1185">Reference proteome</keyword>
<keyword evidence="4 7" id="KW-0573">Peptidoglycan synthesis</keyword>
<keyword evidence="5 7" id="KW-0131">Cell cycle</keyword>
<dbReference type="GO" id="GO:0051301">
    <property type="term" value="P:cell division"/>
    <property type="evidence" value="ECO:0007669"/>
    <property type="project" value="UniProtKB-KW"/>
</dbReference>
<dbReference type="InterPro" id="IPR035911">
    <property type="entry name" value="MurE/MurF_N"/>
</dbReference>
<dbReference type="InterPro" id="IPR036615">
    <property type="entry name" value="Mur_ligase_C_dom_sf"/>
</dbReference>
<dbReference type="GO" id="GO:0005737">
    <property type="term" value="C:cytoplasm"/>
    <property type="evidence" value="ECO:0007669"/>
    <property type="project" value="UniProtKB-SubCell"/>
</dbReference>
<sequence length="525" mass="57769">MMLTKAEQIIHELNEHLLRNIKQNQTPNKASHESMLSRRLVQDSRQVTKGDIFVALFGHDLNGADFIKSAIDKGADAVLIDAECHLPDDFAPHADVFIKTVQNLRDELAALCQHFYFAQSDVLPVIGITGTNGKTSISHLLAQIADMDSTKLKTQNGCAVIGTMGTGHIDNLVPSNNTTPGITDVYKLLSTFSESNFKAAAMEVSSHALAQGRVAGLTFDIAVFTNLTHEHLDYHGTMEQYFAEKAKLFIDYQPRVAVINVDDSYGEKLGHLVTEPTRLVAYGQSESVAAYSEYVWVKTVECQSYGLHLEIEWQLSGSKETTSLDLPLYGEFNAMNIAAVFATSLLSGWAFDSSAYAKLKPVPGRLELFVEPNQPIAIVDYAHTPDALKASLRAVKEHLSGELTLVFGCGGDRDTSKRPLMAEVAERYADHIIVTNDNPRTEDQETIVQGIMAGFKNPQNVSIEYDRKLAIELAVSRANQEDAILIAGKGHEDYQIIGDQKIDYDERAFTAGFMARRASASQLKG</sequence>
<proteinExistence type="inferred from homology"/>
<dbReference type="GO" id="GO:0000287">
    <property type="term" value="F:magnesium ion binding"/>
    <property type="evidence" value="ECO:0007669"/>
    <property type="project" value="UniProtKB-UniRule"/>
</dbReference>
<feature type="binding site" evidence="7">
    <location>
        <begin position="130"/>
        <end position="136"/>
    </location>
    <ligand>
        <name>ATP</name>
        <dbReference type="ChEBI" id="CHEBI:30616"/>
    </ligand>
</feature>
<dbReference type="Pfam" id="PF01225">
    <property type="entry name" value="Mur_ligase"/>
    <property type="match status" value="1"/>
</dbReference>
<dbReference type="NCBIfam" id="TIGR01085">
    <property type="entry name" value="murE"/>
    <property type="match status" value="1"/>
</dbReference>
<reference evidence="12 13" key="1">
    <citation type="submission" date="2019-11" db="EMBL/GenBank/DDBJ databases">
        <title>P. haliotis isolates from Z. marina roots.</title>
        <authorList>
            <person name="Cohen M."/>
            <person name="Jospin G."/>
            <person name="Eisen J.A."/>
            <person name="Coil D.A."/>
        </authorList>
    </citation>
    <scope>NUCLEOTIDE SEQUENCE [LARGE SCALE GENOMIC DNA]</scope>
    <source>
        <strain evidence="12 13">UCD-MCMsp1aY</strain>
    </source>
</reference>
<comment type="caution">
    <text evidence="12">The sequence shown here is derived from an EMBL/GenBank/DDBJ whole genome shotgun (WGS) entry which is preliminary data.</text>
</comment>
<comment type="cofactor">
    <cofactor evidence="7">
        <name>Mg(2+)</name>
        <dbReference type="ChEBI" id="CHEBI:18420"/>
    </cofactor>
</comment>
<dbReference type="GO" id="GO:0005524">
    <property type="term" value="F:ATP binding"/>
    <property type="evidence" value="ECO:0007669"/>
    <property type="project" value="UniProtKB-UniRule"/>
</dbReference>
<evidence type="ECO:0000256" key="1">
    <source>
        <dbReference type="ARBA" id="ARBA00005898"/>
    </source>
</evidence>
<evidence type="ECO:0000259" key="10">
    <source>
        <dbReference type="Pfam" id="PF02875"/>
    </source>
</evidence>
<name>A0A6N8F8K6_9GAMM</name>
<keyword evidence="6 7" id="KW-0961">Cell wall biogenesis/degradation</keyword>
<evidence type="ECO:0000256" key="3">
    <source>
        <dbReference type="ARBA" id="ARBA00022960"/>
    </source>
</evidence>
<keyword evidence="7" id="KW-0460">Magnesium</keyword>
<dbReference type="PANTHER" id="PTHR23135">
    <property type="entry name" value="MUR LIGASE FAMILY MEMBER"/>
    <property type="match status" value="1"/>
</dbReference>
<evidence type="ECO:0000313" key="12">
    <source>
        <dbReference type="EMBL" id="MUH72514.1"/>
    </source>
</evidence>
<keyword evidence="7" id="KW-0547">Nucleotide-binding</keyword>
<comment type="catalytic activity">
    <reaction evidence="7">
        <text>UDP-N-acetyl-alpha-D-muramoyl-L-alanyl-D-glutamate + meso-2,6-diaminopimelate + ATP = UDP-N-acetyl-alpha-D-muramoyl-L-alanyl-gamma-D-glutamyl-meso-2,6-diaminopimelate + ADP + phosphate + H(+)</text>
        <dbReference type="Rhea" id="RHEA:23676"/>
        <dbReference type="ChEBI" id="CHEBI:15378"/>
        <dbReference type="ChEBI" id="CHEBI:30616"/>
        <dbReference type="ChEBI" id="CHEBI:43474"/>
        <dbReference type="ChEBI" id="CHEBI:57791"/>
        <dbReference type="ChEBI" id="CHEBI:83900"/>
        <dbReference type="ChEBI" id="CHEBI:83905"/>
        <dbReference type="ChEBI" id="CHEBI:456216"/>
        <dbReference type="EC" id="6.3.2.13"/>
    </reaction>
</comment>
<dbReference type="InterPro" id="IPR000713">
    <property type="entry name" value="Mur_ligase_N"/>
</dbReference>
<keyword evidence="7 12" id="KW-0436">Ligase</keyword>
<evidence type="ECO:0000259" key="9">
    <source>
        <dbReference type="Pfam" id="PF01225"/>
    </source>
</evidence>
<feature type="binding site" evidence="7">
    <location>
        <position position="213"/>
    </location>
    <ligand>
        <name>UDP-N-acetyl-alpha-D-muramoyl-L-alanyl-D-glutamate</name>
        <dbReference type="ChEBI" id="CHEBI:83900"/>
    </ligand>
</feature>
<dbReference type="Pfam" id="PF02875">
    <property type="entry name" value="Mur_ligase_C"/>
    <property type="match status" value="1"/>
</dbReference>
<dbReference type="InterPro" id="IPR004101">
    <property type="entry name" value="Mur_ligase_C"/>
</dbReference>
<dbReference type="InterPro" id="IPR013221">
    <property type="entry name" value="Mur_ligase_cen"/>
</dbReference>
<keyword evidence="7" id="KW-0963">Cytoplasm</keyword>
<feature type="modified residue" description="N6-carboxylysine" evidence="7">
    <location>
        <position position="245"/>
    </location>
</feature>
<feature type="binding site" evidence="7">
    <location>
        <position position="488"/>
    </location>
    <ligand>
        <name>meso-2,6-diaminopimelate</name>
        <dbReference type="ChEBI" id="CHEBI:57791"/>
    </ligand>
</feature>
<feature type="binding site" evidence="7">
    <location>
        <position position="205"/>
    </location>
    <ligand>
        <name>UDP-N-acetyl-alpha-D-muramoyl-L-alanyl-D-glutamate</name>
        <dbReference type="ChEBI" id="CHEBI:83900"/>
    </ligand>
</feature>
<keyword evidence="2 7" id="KW-0132">Cell division</keyword>
<evidence type="ECO:0000256" key="7">
    <source>
        <dbReference type="HAMAP-Rule" id="MF_00208"/>
    </source>
</evidence>
<dbReference type="SUPFAM" id="SSF63418">
    <property type="entry name" value="MurE/MurF N-terminal domain"/>
    <property type="match status" value="1"/>
</dbReference>
<feature type="short sequence motif" description="Meso-diaminopimelate recognition motif" evidence="7">
    <location>
        <begin position="437"/>
        <end position="440"/>
    </location>
</feature>
<dbReference type="GO" id="GO:0008360">
    <property type="term" value="P:regulation of cell shape"/>
    <property type="evidence" value="ECO:0007669"/>
    <property type="project" value="UniProtKB-KW"/>
</dbReference>
<comment type="subcellular location">
    <subcellularLocation>
        <location evidence="7 8">Cytoplasm</location>
    </subcellularLocation>
</comment>
<evidence type="ECO:0000256" key="2">
    <source>
        <dbReference type="ARBA" id="ARBA00022618"/>
    </source>
</evidence>
<evidence type="ECO:0000256" key="5">
    <source>
        <dbReference type="ARBA" id="ARBA00023306"/>
    </source>
</evidence>
<dbReference type="NCBIfam" id="NF001126">
    <property type="entry name" value="PRK00139.1-4"/>
    <property type="match status" value="1"/>
</dbReference>
<dbReference type="SUPFAM" id="SSF53623">
    <property type="entry name" value="MurD-like peptide ligases, catalytic domain"/>
    <property type="match status" value="1"/>
</dbReference>
<dbReference type="Gene3D" id="3.90.190.20">
    <property type="entry name" value="Mur ligase, C-terminal domain"/>
    <property type="match status" value="1"/>
</dbReference>
<dbReference type="UniPathway" id="UPA00219"/>
<dbReference type="SUPFAM" id="SSF53244">
    <property type="entry name" value="MurD-like peptide ligases, peptide-binding domain"/>
    <property type="match status" value="1"/>
</dbReference>
<dbReference type="Gene3D" id="3.40.1390.10">
    <property type="entry name" value="MurE/MurF, N-terminal domain"/>
    <property type="match status" value="1"/>
</dbReference>
<keyword evidence="3 7" id="KW-0133">Cell shape</keyword>
<dbReference type="Pfam" id="PF08245">
    <property type="entry name" value="Mur_ligase_M"/>
    <property type="match status" value="1"/>
</dbReference>
<dbReference type="GO" id="GO:0071555">
    <property type="term" value="P:cell wall organization"/>
    <property type="evidence" value="ECO:0007669"/>
    <property type="project" value="UniProtKB-KW"/>
</dbReference>
<evidence type="ECO:0000313" key="13">
    <source>
        <dbReference type="Proteomes" id="UP000439994"/>
    </source>
</evidence>
<feature type="binding site" evidence="7">
    <location>
        <position position="413"/>
    </location>
    <ligand>
        <name>meso-2,6-diaminopimelate</name>
        <dbReference type="ChEBI" id="CHEBI:57791"/>
    </ligand>
</feature>
<comment type="PTM">
    <text evidence="7">Carboxylation is probably crucial for Mg(2+) binding and, consequently, for the gamma-phosphate positioning of ATP.</text>
</comment>
<dbReference type="Gene3D" id="3.40.1190.10">
    <property type="entry name" value="Mur-like, catalytic domain"/>
    <property type="match status" value="1"/>
</dbReference>
<gene>
    <name evidence="7" type="primary">murE</name>
    <name evidence="12" type="ORF">GNP35_08450</name>
</gene>
<feature type="binding site" evidence="7">
    <location>
        <position position="177"/>
    </location>
    <ligand>
        <name>UDP-N-acetyl-alpha-D-muramoyl-L-alanyl-D-glutamate</name>
        <dbReference type="ChEBI" id="CHEBI:83900"/>
    </ligand>
</feature>
<comment type="similarity">
    <text evidence="1 7">Belongs to the MurCDEF family. MurE subfamily.</text>
</comment>
<feature type="domain" description="Mur ligase N-terminal catalytic" evidence="9">
    <location>
        <begin position="43"/>
        <end position="116"/>
    </location>
</feature>
<feature type="domain" description="Mur ligase C-terminal" evidence="10">
    <location>
        <begin position="364"/>
        <end position="490"/>
    </location>
</feature>
<feature type="domain" description="Mur ligase central" evidence="11">
    <location>
        <begin position="128"/>
        <end position="343"/>
    </location>
</feature>
<dbReference type="OrthoDB" id="9800958at2"/>
<evidence type="ECO:0000256" key="4">
    <source>
        <dbReference type="ARBA" id="ARBA00022984"/>
    </source>
</evidence>
<organism evidence="12 13">
    <name type="scientific">Psychrosphaera haliotis</name>
    <dbReference type="NCBI Taxonomy" id="555083"/>
    <lineage>
        <taxon>Bacteria</taxon>
        <taxon>Pseudomonadati</taxon>
        <taxon>Pseudomonadota</taxon>
        <taxon>Gammaproteobacteria</taxon>
        <taxon>Alteromonadales</taxon>
        <taxon>Pseudoalteromonadaceae</taxon>
        <taxon>Psychrosphaera</taxon>
    </lineage>
</organism>
<feature type="binding site" evidence="7">
    <location>
        <position position="211"/>
    </location>
    <ligand>
        <name>UDP-N-acetyl-alpha-D-muramoyl-L-alanyl-D-glutamate</name>
        <dbReference type="ChEBI" id="CHEBI:83900"/>
    </ligand>
</feature>
<dbReference type="GO" id="GO:0009252">
    <property type="term" value="P:peptidoglycan biosynthetic process"/>
    <property type="evidence" value="ECO:0007669"/>
    <property type="project" value="UniProtKB-UniRule"/>
</dbReference>
<dbReference type="EMBL" id="WOCD01000003">
    <property type="protein sequence ID" value="MUH72514.1"/>
    <property type="molecule type" value="Genomic_DNA"/>
</dbReference>
<dbReference type="HAMAP" id="MF_00208">
    <property type="entry name" value="MurE"/>
    <property type="match status" value="1"/>
</dbReference>
<feature type="binding site" evidence="7">
    <location>
        <position position="492"/>
    </location>
    <ligand>
        <name>meso-2,6-diaminopimelate</name>
        <dbReference type="ChEBI" id="CHEBI:57791"/>
    </ligand>
</feature>